<keyword evidence="1" id="KW-1133">Transmembrane helix</keyword>
<name>E1Y8W0_9BACT</name>
<accession>E1Y8W0</accession>
<feature type="transmembrane region" description="Helical" evidence="1">
    <location>
        <begin position="6"/>
        <end position="22"/>
    </location>
</feature>
<dbReference type="AlphaFoldDB" id="E1Y8W0"/>
<keyword evidence="1" id="KW-0812">Transmembrane</keyword>
<evidence type="ECO:0000256" key="1">
    <source>
        <dbReference type="SAM" id="Phobius"/>
    </source>
</evidence>
<keyword evidence="1" id="KW-0472">Membrane</keyword>
<dbReference type="EMBL" id="FR695864">
    <property type="protein sequence ID" value="CBX27004.1"/>
    <property type="molecule type" value="Genomic_DNA"/>
</dbReference>
<proteinExistence type="predicted"/>
<protein>
    <submittedName>
        <fullName evidence="2">Uncharacterized protein</fullName>
    </submittedName>
</protein>
<sequence length="303" mass="34310">MNKKYIIVSVLTILIAVGYFYYKDRSKEEDSKKWHGKEYARVVEIANKSPRAGLNEMGRSLEKYYTDNKSYPAGLADLYPKYIANKALIEDVKWEYVPGKNNFMLKKSVIIKGKTLVASIDKNLKPVSGQTIMVASSKSANMTYNKDSFSNIVSGFTAAVDSKKEENIISASLIDPQFMLVKETENVPDFENEISRKYLAWKDDKGVRGFGNIQYPHIARISIYSDGKQYDLKRSAAVKSALVSDKKNPGDKRDLDIIASEQSEKYLVWKDKNGNLGFGNLQYPDDRNVAYINVDGKWRKTGS</sequence>
<gene>
    <name evidence="2" type="ORF">N47_A10330</name>
</gene>
<organism evidence="2">
    <name type="scientific">uncultured Desulfobacterium sp</name>
    <dbReference type="NCBI Taxonomy" id="201089"/>
    <lineage>
        <taxon>Bacteria</taxon>
        <taxon>Pseudomonadati</taxon>
        <taxon>Thermodesulfobacteriota</taxon>
        <taxon>Desulfobacteria</taxon>
        <taxon>Desulfobacterales</taxon>
        <taxon>Desulfobacteriaceae</taxon>
        <taxon>Desulfobacterium</taxon>
        <taxon>environmental samples</taxon>
    </lineage>
</organism>
<evidence type="ECO:0000313" key="2">
    <source>
        <dbReference type="EMBL" id="CBX27004.1"/>
    </source>
</evidence>
<reference evidence="2" key="1">
    <citation type="journal article" date="2011" name="Environ. Microbiol.">
        <title>Genomic insights into the metabolic potential of the polycyclic aromatic hydrocarbon degrading sulfate-reducing Deltaproteobacterium N47.</title>
        <authorList>
            <person name="Bergmann F."/>
            <person name="Selesi D."/>
            <person name="Weinmaier T."/>
            <person name="Tischler P."/>
            <person name="Rattei T."/>
            <person name="Meckenstock R.U."/>
        </authorList>
    </citation>
    <scope>NUCLEOTIDE SEQUENCE</scope>
</reference>